<dbReference type="InterPro" id="IPR004360">
    <property type="entry name" value="Glyas_Fos-R_dOase_dom"/>
</dbReference>
<sequence>MSPQQISGFAERRSVATVALVVANYDEAVRWYVERLGFVLIEDVDLGGGKRWVTVAPANGQGARLLLAQASGEEQASRIGNQTGGRVFLFLETEDFSRDHQAMLAKGVEFREAPRHEAYGTVAVFADLHGNLWDLIEPKRQG</sequence>
<evidence type="ECO:0000313" key="4">
    <source>
        <dbReference type="Proteomes" id="UP000046122"/>
    </source>
</evidence>
<dbReference type="InterPro" id="IPR029068">
    <property type="entry name" value="Glyas_Bleomycin-R_OHBP_Dase"/>
</dbReference>
<dbReference type="PANTHER" id="PTHR36437:SF2">
    <property type="entry name" value="GLYOXALASE_BLEOMYCIN RESISTANCE PROTEIN_DIOXYGENASE"/>
    <property type="match status" value="1"/>
</dbReference>
<dbReference type="InterPro" id="IPR037523">
    <property type="entry name" value="VOC_core"/>
</dbReference>
<dbReference type="CDD" id="cd07263">
    <property type="entry name" value="VOC_like"/>
    <property type="match status" value="1"/>
</dbReference>
<evidence type="ECO:0000313" key="3">
    <source>
        <dbReference type="EMBL" id="CDX48843.1"/>
    </source>
</evidence>
<reference evidence="4 5" key="1">
    <citation type="submission" date="2014-08" db="EMBL/GenBank/DDBJ databases">
        <authorList>
            <person name="Moulin Lionel"/>
        </authorList>
    </citation>
    <scope>NUCLEOTIDE SEQUENCE [LARGE SCALE GENOMIC DNA]</scope>
</reference>
<gene>
    <name evidence="3" type="ORF">MPL3365_10061</name>
    <name evidence="2" type="ORF">MPLDJ20_190116</name>
</gene>
<name>A0A090GK33_MESPL</name>
<dbReference type="Pfam" id="PF00903">
    <property type="entry name" value="Glyoxalase"/>
    <property type="match status" value="1"/>
</dbReference>
<organism evidence="2 5">
    <name type="scientific">Mesorhizobium plurifarium</name>
    <dbReference type="NCBI Taxonomy" id="69974"/>
    <lineage>
        <taxon>Bacteria</taxon>
        <taxon>Pseudomonadati</taxon>
        <taxon>Pseudomonadota</taxon>
        <taxon>Alphaproteobacteria</taxon>
        <taxon>Hyphomicrobiales</taxon>
        <taxon>Phyllobacteriaceae</taxon>
        <taxon>Mesorhizobium</taxon>
    </lineage>
</organism>
<feature type="domain" description="VOC" evidence="1">
    <location>
        <begin position="14"/>
        <end position="138"/>
    </location>
</feature>
<dbReference type="Proteomes" id="UP000046122">
    <property type="component" value="Unassembled WGS sequence"/>
</dbReference>
<proteinExistence type="predicted"/>
<protein>
    <recommendedName>
        <fullName evidence="1">VOC domain-containing protein</fullName>
    </recommendedName>
</protein>
<dbReference type="PROSITE" id="PS51819">
    <property type="entry name" value="VOC"/>
    <property type="match status" value="1"/>
</dbReference>
<dbReference type="EMBL" id="CCNB01000011">
    <property type="protein sequence ID" value="CDX34725.1"/>
    <property type="molecule type" value="Genomic_DNA"/>
</dbReference>
<evidence type="ECO:0000259" key="1">
    <source>
        <dbReference type="PROSITE" id="PS51819"/>
    </source>
</evidence>
<accession>A0A090GK33</accession>
<evidence type="ECO:0000313" key="2">
    <source>
        <dbReference type="EMBL" id="CDX34725.1"/>
    </source>
</evidence>
<dbReference type="PANTHER" id="PTHR36437">
    <property type="entry name" value="GLYOXALASE/BLEOMYCIN RESISTANCE PROTEIN/DIOXYGENASE"/>
    <property type="match status" value="1"/>
</dbReference>
<dbReference type="EMBL" id="CCNE01000001">
    <property type="protein sequence ID" value="CDX48843.1"/>
    <property type="molecule type" value="Genomic_DNA"/>
</dbReference>
<dbReference type="Gene3D" id="3.10.180.10">
    <property type="entry name" value="2,3-Dihydroxybiphenyl 1,2-Dioxygenase, domain 1"/>
    <property type="match status" value="1"/>
</dbReference>
<dbReference type="Proteomes" id="UP000046373">
    <property type="component" value="Unassembled WGS sequence"/>
</dbReference>
<dbReference type="AlphaFoldDB" id="A0A090GK33"/>
<evidence type="ECO:0000313" key="5">
    <source>
        <dbReference type="Proteomes" id="UP000046373"/>
    </source>
</evidence>
<dbReference type="SUPFAM" id="SSF54593">
    <property type="entry name" value="Glyoxalase/Bleomycin resistance protein/Dihydroxybiphenyl dioxygenase"/>
    <property type="match status" value="1"/>
</dbReference>